<evidence type="ECO:0000313" key="1">
    <source>
        <dbReference type="EMBL" id="UQZ84610.1"/>
    </source>
</evidence>
<reference evidence="1" key="1">
    <citation type="submission" date="2018-02" db="EMBL/GenBank/DDBJ databases">
        <authorList>
            <person name="Kim S.-K."/>
            <person name="Jung H.-I."/>
            <person name="Lee S.-W."/>
        </authorList>
    </citation>
    <scope>NUCLEOTIDE SEQUENCE</scope>
    <source>
        <strain evidence="1">SK3146</strain>
    </source>
</reference>
<keyword evidence="2" id="KW-1185">Reference proteome</keyword>
<dbReference type="EMBL" id="CP027059">
    <property type="protein sequence ID" value="UQZ84610.1"/>
    <property type="molecule type" value="Genomic_DNA"/>
</dbReference>
<accession>A0ABY4RRJ9</accession>
<evidence type="ECO:0000313" key="2">
    <source>
        <dbReference type="Proteomes" id="UP001057134"/>
    </source>
</evidence>
<gene>
    <name evidence="1" type="ORF">SK3146_03865</name>
</gene>
<protein>
    <submittedName>
        <fullName evidence="1">Uncharacterized protein</fullName>
    </submittedName>
</protein>
<reference evidence="1" key="2">
    <citation type="journal article" date="2021" name="J Anim Sci Technol">
        <title>Complete genome sequence of Paenibacillus konkukensis sp. nov. SK3146 as a potential probiotic strain.</title>
        <authorList>
            <person name="Jung H.I."/>
            <person name="Park S."/>
            <person name="Niu K.M."/>
            <person name="Lee S.W."/>
            <person name="Kothari D."/>
            <person name="Yi K.J."/>
            <person name="Kim S.K."/>
        </authorList>
    </citation>
    <scope>NUCLEOTIDE SEQUENCE</scope>
    <source>
        <strain evidence="1">SK3146</strain>
    </source>
</reference>
<dbReference type="Proteomes" id="UP001057134">
    <property type="component" value="Chromosome"/>
</dbReference>
<proteinExistence type="predicted"/>
<sequence>MGVFKKYKLRKLNGEVLNIAELTSKDLKFMFIDENKSD</sequence>
<organism evidence="1 2">
    <name type="scientific">Paenibacillus konkukensis</name>
    <dbReference type="NCBI Taxonomy" id="2020716"/>
    <lineage>
        <taxon>Bacteria</taxon>
        <taxon>Bacillati</taxon>
        <taxon>Bacillota</taxon>
        <taxon>Bacilli</taxon>
        <taxon>Bacillales</taxon>
        <taxon>Paenibacillaceae</taxon>
        <taxon>Paenibacillus</taxon>
    </lineage>
</organism>
<name>A0ABY4RRJ9_9BACL</name>